<evidence type="ECO:0000256" key="2">
    <source>
        <dbReference type="SAM" id="Phobius"/>
    </source>
</evidence>
<feature type="region of interest" description="Disordered" evidence="1">
    <location>
        <begin position="44"/>
        <end position="82"/>
    </location>
</feature>
<feature type="transmembrane region" description="Helical" evidence="2">
    <location>
        <begin position="22"/>
        <end position="40"/>
    </location>
</feature>
<evidence type="ECO:0008006" key="5">
    <source>
        <dbReference type="Google" id="ProtNLM"/>
    </source>
</evidence>
<comment type="caution">
    <text evidence="3">The sequence shown here is derived from an EMBL/GenBank/DDBJ whole genome shotgun (WGS) entry which is preliminary data.</text>
</comment>
<dbReference type="Proteomes" id="UP000642014">
    <property type="component" value="Unassembled WGS sequence"/>
</dbReference>
<keyword evidence="2" id="KW-1133">Transmembrane helix</keyword>
<reference evidence="3 4" key="1">
    <citation type="journal article" date="2014" name="Int. J. Syst. Evol. Microbiol.">
        <title>Complete genome sequence of Corynebacterium casei LMG S-19264T (=DSM 44701T), isolated from a smear-ripened cheese.</title>
        <authorList>
            <consortium name="US DOE Joint Genome Institute (JGI-PGF)"/>
            <person name="Walter F."/>
            <person name="Albersmeier A."/>
            <person name="Kalinowski J."/>
            <person name="Ruckert C."/>
        </authorList>
    </citation>
    <scope>NUCLEOTIDE SEQUENCE [LARGE SCALE GENOMIC DNA]</scope>
    <source>
        <strain evidence="3 4">JCM 4205</strain>
    </source>
</reference>
<dbReference type="AlphaFoldDB" id="A0AAV4KT20"/>
<organism evidence="3 4">
    <name type="scientific">Streptomyces cinereoruber</name>
    <dbReference type="NCBI Taxonomy" id="67260"/>
    <lineage>
        <taxon>Bacteria</taxon>
        <taxon>Bacillati</taxon>
        <taxon>Actinomycetota</taxon>
        <taxon>Actinomycetes</taxon>
        <taxon>Kitasatosporales</taxon>
        <taxon>Streptomycetaceae</taxon>
        <taxon>Streptomyces</taxon>
    </lineage>
</organism>
<keyword evidence="2" id="KW-0472">Membrane</keyword>
<evidence type="ECO:0000313" key="4">
    <source>
        <dbReference type="Proteomes" id="UP000642014"/>
    </source>
</evidence>
<gene>
    <name evidence="3" type="ORF">GCM10010497_52380</name>
</gene>
<protein>
    <recommendedName>
        <fullName evidence="5">PASTA domain-containing protein</fullName>
    </recommendedName>
</protein>
<evidence type="ECO:0000313" key="3">
    <source>
        <dbReference type="EMBL" id="GGR42617.1"/>
    </source>
</evidence>
<name>A0AAV4KT20_9ACTN</name>
<proteinExistence type="predicted"/>
<feature type="compositionally biased region" description="Low complexity" evidence="1">
    <location>
        <begin position="60"/>
        <end position="77"/>
    </location>
</feature>
<evidence type="ECO:0000256" key="1">
    <source>
        <dbReference type="SAM" id="MobiDB-lite"/>
    </source>
</evidence>
<sequence length="250" mass="25976">MDPYAPPPPPASPVVRPWWRRPGFVVVGVLVVFGGGLLVFGDPGGRPGVGVGDAKEGGRPEVSVSSSSVEPTSTPSVPAGPPQLVGKVLREAQGVADGAGYDVVTHDASDRDDGQWDADGWKVCFQTAGGQRGGGRPVLDLGVVRVDSPCPAADGEAVPWPVMPGVAGASLVRAGEMLEAVGVRKVRPESVYTDVVLPADPSTWRVCFQEPAPGEEVENPQYATAYLKLAPPDAACPEEPYARLRPEPAS</sequence>
<dbReference type="EMBL" id="BMSJ01000011">
    <property type="protein sequence ID" value="GGR42617.1"/>
    <property type="molecule type" value="Genomic_DNA"/>
</dbReference>
<accession>A0AAV4KT20</accession>
<keyword evidence="2" id="KW-0812">Transmembrane</keyword>